<evidence type="ECO:0000256" key="7">
    <source>
        <dbReference type="SAM" id="Coils"/>
    </source>
</evidence>
<keyword evidence="7" id="KW-0175">Coiled coil</keyword>
<reference evidence="8 9" key="1">
    <citation type="submission" date="2020-03" db="EMBL/GenBank/DDBJ databases">
        <title>Dissostichus mawsoni Genome sequencing and assembly.</title>
        <authorList>
            <person name="Park H."/>
        </authorList>
    </citation>
    <scope>NUCLEOTIDE SEQUENCE [LARGE SCALE GENOMIC DNA]</scope>
    <source>
        <strain evidence="8">DM0001</strain>
        <tissue evidence="8">Muscle</tissue>
    </source>
</reference>
<dbReference type="CDD" id="cd05833">
    <property type="entry name" value="Ribosomal_P2"/>
    <property type="match status" value="1"/>
</dbReference>
<comment type="caution">
    <text evidence="8">The sequence shown here is derived from an EMBL/GenBank/DDBJ whole genome shotgun (WGS) entry which is preliminary data.</text>
</comment>
<evidence type="ECO:0000313" key="9">
    <source>
        <dbReference type="Proteomes" id="UP000518266"/>
    </source>
</evidence>
<evidence type="ECO:0000256" key="6">
    <source>
        <dbReference type="ARBA" id="ARBA00035443"/>
    </source>
</evidence>
<comment type="similarity">
    <text evidence="2">Belongs to the eukaryotic ribosomal protein P1/P2 family.</text>
</comment>
<keyword evidence="3" id="KW-0689">Ribosomal protein</keyword>
<comment type="function">
    <text evidence="1">Plays an important role in the elongation step of protein synthesis.</text>
</comment>
<dbReference type="AlphaFoldDB" id="A0A7J5Z491"/>
<evidence type="ECO:0000256" key="1">
    <source>
        <dbReference type="ARBA" id="ARBA00003362"/>
    </source>
</evidence>
<feature type="coiled-coil region" evidence="7">
    <location>
        <begin position="48"/>
        <end position="75"/>
    </location>
</feature>
<evidence type="ECO:0000313" key="8">
    <source>
        <dbReference type="EMBL" id="KAF3856652.1"/>
    </source>
</evidence>
<accession>A0A7J5Z491</accession>
<dbReference type="InterPro" id="IPR044076">
    <property type="entry name" value="Ribosomal_P2"/>
</dbReference>
<dbReference type="Gene3D" id="1.10.10.1410">
    <property type="match status" value="1"/>
</dbReference>
<dbReference type="FunFam" id="1.10.10.1410:FF:000002">
    <property type="entry name" value="60S acidic ribosomal protein P2"/>
    <property type="match status" value="1"/>
</dbReference>
<keyword evidence="4" id="KW-0687">Ribonucleoprotein</keyword>
<proteinExistence type="inferred from homology"/>
<gene>
    <name evidence="8" type="ORF">F7725_017375</name>
</gene>
<keyword evidence="9" id="KW-1185">Reference proteome</keyword>
<evidence type="ECO:0000256" key="3">
    <source>
        <dbReference type="ARBA" id="ARBA00022980"/>
    </source>
</evidence>
<evidence type="ECO:0000256" key="5">
    <source>
        <dbReference type="ARBA" id="ARBA00035301"/>
    </source>
</evidence>
<name>A0A7J5Z491_DISMA</name>
<dbReference type="GO" id="GO:0002182">
    <property type="term" value="P:cytoplasmic translational elongation"/>
    <property type="evidence" value="ECO:0007669"/>
    <property type="project" value="InterPro"/>
</dbReference>
<organism evidence="8 9">
    <name type="scientific">Dissostichus mawsoni</name>
    <name type="common">Antarctic cod</name>
    <dbReference type="NCBI Taxonomy" id="36200"/>
    <lineage>
        <taxon>Eukaryota</taxon>
        <taxon>Metazoa</taxon>
        <taxon>Chordata</taxon>
        <taxon>Craniata</taxon>
        <taxon>Vertebrata</taxon>
        <taxon>Euteleostomi</taxon>
        <taxon>Actinopterygii</taxon>
        <taxon>Neopterygii</taxon>
        <taxon>Teleostei</taxon>
        <taxon>Neoteleostei</taxon>
        <taxon>Acanthomorphata</taxon>
        <taxon>Eupercaria</taxon>
        <taxon>Perciformes</taxon>
        <taxon>Notothenioidei</taxon>
        <taxon>Nototheniidae</taxon>
        <taxon>Dissostichus</taxon>
    </lineage>
</organism>
<dbReference type="GO" id="GO:0022625">
    <property type="term" value="C:cytosolic large ribosomal subunit"/>
    <property type="evidence" value="ECO:0007669"/>
    <property type="project" value="InterPro"/>
</dbReference>
<dbReference type="PANTHER" id="PTHR21141:SF5">
    <property type="entry name" value="LARGE RIBOSOMAL SUBUNIT PROTEIN P2"/>
    <property type="match status" value="1"/>
</dbReference>
<dbReference type="Proteomes" id="UP000518266">
    <property type="component" value="Unassembled WGS sequence"/>
</dbReference>
<dbReference type="PANTHER" id="PTHR21141">
    <property type="entry name" value="60S ACIDIC RIBOSOMAL PROTEIN FAMILY MEMBER"/>
    <property type="match status" value="1"/>
</dbReference>
<sequence length="266" mass="29825">MRYVAAYLLAVLGGNTSPSAKDIKAILGSVGIEADDDRLNKVISELNGKDINEVMNSAEEKKEEKKEESEEWDSYLLVFESVLKVTAPQTGDVTYILFGEPDYPGCKVKCEGQLNKLRCCGEDGRRIVGRQRLRLQICISQLLEGRVRHPLEEAAQGGVVFQLEIKRGRLSVTQEHFDLDIRLLENLFFNDFLLMDFLFGELTGVVGWLGVTVSEASDEGSLECRLSFLGIVTHFSFLPALLCPSVPSFKLRLRWTYASSRRIVSL</sequence>
<evidence type="ECO:0000256" key="4">
    <source>
        <dbReference type="ARBA" id="ARBA00023274"/>
    </source>
</evidence>
<dbReference type="OrthoDB" id="1227494at2759"/>
<dbReference type="InterPro" id="IPR038716">
    <property type="entry name" value="P1/P2_N_sf"/>
</dbReference>
<dbReference type="EMBL" id="JAAKFY010000006">
    <property type="protein sequence ID" value="KAF3856652.1"/>
    <property type="molecule type" value="Genomic_DNA"/>
</dbReference>
<protein>
    <recommendedName>
        <fullName evidence="5">Large ribosomal subunit protein P2</fullName>
    </recommendedName>
    <alternativeName>
        <fullName evidence="6">60S acidic ribosomal protein P2</fullName>
    </alternativeName>
</protein>
<evidence type="ECO:0000256" key="2">
    <source>
        <dbReference type="ARBA" id="ARBA00005436"/>
    </source>
</evidence>
<dbReference type="GO" id="GO:0003735">
    <property type="term" value="F:structural constituent of ribosome"/>
    <property type="evidence" value="ECO:0007669"/>
    <property type="project" value="InterPro"/>
</dbReference>